<dbReference type="InterPro" id="IPR004815">
    <property type="entry name" value="Lon_bac/euk-typ"/>
</dbReference>
<dbReference type="Gene3D" id="3.40.50.300">
    <property type="entry name" value="P-loop containing nucleotide triphosphate hydrolases"/>
    <property type="match status" value="1"/>
</dbReference>
<feature type="active site" evidence="8">
    <location>
        <position position="470"/>
    </location>
</feature>
<gene>
    <name evidence="10" type="ORF">Ctob_011925</name>
</gene>
<dbReference type="InterPro" id="IPR008269">
    <property type="entry name" value="Lon_proteolytic"/>
</dbReference>
<dbReference type="Pfam" id="PF00004">
    <property type="entry name" value="AAA"/>
    <property type="match status" value="1"/>
</dbReference>
<dbReference type="Pfam" id="PF05362">
    <property type="entry name" value="Lon_C"/>
    <property type="match status" value="1"/>
</dbReference>
<evidence type="ECO:0000256" key="1">
    <source>
        <dbReference type="ARBA" id="ARBA00022670"/>
    </source>
</evidence>
<proteinExistence type="inferred from homology"/>
<sequence length="536" mass="57785">MISLIRYSTLVDYLEFIADLPWNATSAERLQIAGARKQLEADHFGMDKVKARVLEYLAVAKLKGDMRGSILCMLGPPGIGKTSLGKSIADALHRDFYRVSLGGVHSEAEIRGHRRTYVGAMPGLILQALKKCGSSNCVIMLDEIDKLGRNSLNGDPSSALLEVLDPEQNQAFRDHYLNLPFNLSKVLFIATANELDPIPRPLYDRMEVLEMSGYTVEEKVQIALRHLLPKQRQYHGLADEQLRMDVTVVDSLISKYTREAGVRELDRQLAALCRSVAARAAEAQEAQAEAEARAKESAVSGEAGAVSGTAVNAKESAYDGPRDNAFRLTKPGIVAGLAYTSVGGDLLYVEAEQMAGRGEIVLTGQLGDVMKESAMAARSWIRAHAHELGLVGAEPGAVSGGPLGHFLNSTDLHIHFPAGAVPKDGPSAGVTITTAIVSLLTGRKVRPDLAMTGEVTLRGLVLPVGGIKEKVIAAHRGGMRTVILPAKNEKDLRELPQTVLRDMTFILVREIREVLDAALLPADAKDSAAQGADTRL</sequence>
<dbReference type="InterPro" id="IPR008268">
    <property type="entry name" value="Peptidase_S16_AS"/>
</dbReference>
<dbReference type="InterPro" id="IPR003959">
    <property type="entry name" value="ATPase_AAA_core"/>
</dbReference>
<dbReference type="GO" id="GO:0005524">
    <property type="term" value="F:ATP binding"/>
    <property type="evidence" value="ECO:0007669"/>
    <property type="project" value="UniProtKB-KW"/>
</dbReference>
<dbReference type="FunFam" id="3.40.50.300:FF:000021">
    <property type="entry name" value="Lon protease homolog"/>
    <property type="match status" value="1"/>
</dbReference>
<dbReference type="InterPro" id="IPR027065">
    <property type="entry name" value="Lon_Prtase"/>
</dbReference>
<dbReference type="GO" id="GO:0004252">
    <property type="term" value="F:serine-type endopeptidase activity"/>
    <property type="evidence" value="ECO:0007669"/>
    <property type="project" value="UniProtKB-UniRule"/>
</dbReference>
<dbReference type="PROSITE" id="PS51786">
    <property type="entry name" value="LON_PROTEOLYTIC"/>
    <property type="match status" value="1"/>
</dbReference>
<dbReference type="InterPro" id="IPR003593">
    <property type="entry name" value="AAA+_ATPase"/>
</dbReference>
<dbReference type="InterPro" id="IPR014721">
    <property type="entry name" value="Ribsml_uS5_D2-typ_fold_subgr"/>
</dbReference>
<feature type="active site" evidence="8">
    <location>
        <position position="427"/>
    </location>
</feature>
<dbReference type="NCBIfam" id="TIGR00763">
    <property type="entry name" value="lon"/>
    <property type="match status" value="1"/>
</dbReference>
<dbReference type="SUPFAM" id="SSF54211">
    <property type="entry name" value="Ribosomal protein S5 domain 2-like"/>
    <property type="match status" value="1"/>
</dbReference>
<dbReference type="GO" id="GO:0004176">
    <property type="term" value="F:ATP-dependent peptidase activity"/>
    <property type="evidence" value="ECO:0007669"/>
    <property type="project" value="UniProtKB-UniRule"/>
</dbReference>
<comment type="caution">
    <text evidence="10">The sequence shown here is derived from an EMBL/GenBank/DDBJ whole genome shotgun (WGS) entry which is preliminary data.</text>
</comment>
<evidence type="ECO:0000256" key="7">
    <source>
        <dbReference type="ARBA" id="ARBA00066743"/>
    </source>
</evidence>
<dbReference type="Gene3D" id="3.30.230.10">
    <property type="match status" value="1"/>
</dbReference>
<evidence type="ECO:0000313" key="10">
    <source>
        <dbReference type="EMBL" id="KOO31430.1"/>
    </source>
</evidence>
<evidence type="ECO:0000256" key="2">
    <source>
        <dbReference type="ARBA" id="ARBA00022741"/>
    </source>
</evidence>
<dbReference type="PROSITE" id="PS01046">
    <property type="entry name" value="LON_SER"/>
    <property type="match status" value="1"/>
</dbReference>
<keyword evidence="2" id="KW-0547">Nucleotide-binding</keyword>
<dbReference type="EMBL" id="JWZX01002016">
    <property type="protein sequence ID" value="KOO31430.1"/>
    <property type="molecule type" value="Genomic_DNA"/>
</dbReference>
<keyword evidence="11" id="KW-1185">Reference proteome</keyword>
<dbReference type="SMART" id="SM00382">
    <property type="entry name" value="AAA"/>
    <property type="match status" value="1"/>
</dbReference>
<dbReference type="PRINTS" id="PR00830">
    <property type="entry name" value="ENDOLAPTASE"/>
</dbReference>
<evidence type="ECO:0000256" key="5">
    <source>
        <dbReference type="ARBA" id="ARBA00022840"/>
    </source>
</evidence>
<dbReference type="GO" id="GO:0016887">
    <property type="term" value="F:ATP hydrolysis activity"/>
    <property type="evidence" value="ECO:0007669"/>
    <property type="project" value="InterPro"/>
</dbReference>
<dbReference type="InterPro" id="IPR054594">
    <property type="entry name" value="Lon_lid"/>
</dbReference>
<organism evidence="10 11">
    <name type="scientific">Chrysochromulina tobinii</name>
    <dbReference type="NCBI Taxonomy" id="1460289"/>
    <lineage>
        <taxon>Eukaryota</taxon>
        <taxon>Haptista</taxon>
        <taxon>Haptophyta</taxon>
        <taxon>Prymnesiophyceae</taxon>
        <taxon>Prymnesiales</taxon>
        <taxon>Chrysochromulinaceae</taxon>
        <taxon>Chrysochromulina</taxon>
    </lineage>
</organism>
<reference evidence="11" key="1">
    <citation type="journal article" date="2015" name="PLoS Genet.">
        <title>Genome Sequence and Transcriptome Analyses of Chrysochromulina tobin: Metabolic Tools for Enhanced Algal Fitness in the Prominent Order Prymnesiales (Haptophyceae).</title>
        <authorList>
            <person name="Hovde B.T."/>
            <person name="Deodato C.R."/>
            <person name="Hunsperger H.M."/>
            <person name="Ryken S.A."/>
            <person name="Yost W."/>
            <person name="Jha R.K."/>
            <person name="Patterson J."/>
            <person name="Monnat R.J. Jr."/>
            <person name="Barlow S.B."/>
            <person name="Starkenburg S.R."/>
            <person name="Cattolico R.A."/>
        </authorList>
    </citation>
    <scope>NUCLEOTIDE SEQUENCE</scope>
    <source>
        <strain evidence="11">CCMP291</strain>
    </source>
</reference>
<evidence type="ECO:0000256" key="4">
    <source>
        <dbReference type="ARBA" id="ARBA00022825"/>
    </source>
</evidence>
<feature type="domain" description="Lon proteolytic" evidence="9">
    <location>
        <begin position="328"/>
        <end position="521"/>
    </location>
</feature>
<comment type="catalytic activity">
    <reaction evidence="6">
        <text>Hydrolysis of proteins in presence of ATP.</text>
        <dbReference type="EC" id="3.4.21.53"/>
    </reaction>
</comment>
<dbReference type="PANTHER" id="PTHR10046">
    <property type="entry name" value="ATP DEPENDENT LON PROTEASE FAMILY MEMBER"/>
    <property type="match status" value="1"/>
</dbReference>
<dbReference type="FunFam" id="3.30.230.10:FF:000019">
    <property type="entry name" value="Lon protease homolog 2, peroxisomal"/>
    <property type="match status" value="1"/>
</dbReference>
<evidence type="ECO:0000256" key="3">
    <source>
        <dbReference type="ARBA" id="ARBA00022801"/>
    </source>
</evidence>
<dbReference type="EC" id="3.4.21.53" evidence="7"/>
<protein>
    <recommendedName>
        <fullName evidence="7">endopeptidase La</fullName>
        <ecNumber evidence="7">3.4.21.53</ecNumber>
    </recommendedName>
</protein>
<evidence type="ECO:0000256" key="8">
    <source>
        <dbReference type="PROSITE-ProRule" id="PRU01122"/>
    </source>
</evidence>
<keyword evidence="1 8" id="KW-0645">Protease</keyword>
<dbReference type="AlphaFoldDB" id="A0A0M0JXY4"/>
<accession>A0A0M0JXY4</accession>
<keyword evidence="4 8" id="KW-0720">Serine protease</keyword>
<dbReference type="Pfam" id="PF22667">
    <property type="entry name" value="Lon_lid"/>
    <property type="match status" value="1"/>
</dbReference>
<name>A0A0M0JXY4_9EUKA</name>
<comment type="similarity">
    <text evidence="8">Belongs to the peptidase S16 family.</text>
</comment>
<evidence type="ECO:0000256" key="6">
    <source>
        <dbReference type="ARBA" id="ARBA00050665"/>
    </source>
</evidence>
<dbReference type="GO" id="GO:0030163">
    <property type="term" value="P:protein catabolic process"/>
    <property type="evidence" value="ECO:0007669"/>
    <property type="project" value="InterPro"/>
</dbReference>
<evidence type="ECO:0000259" key="9">
    <source>
        <dbReference type="PROSITE" id="PS51786"/>
    </source>
</evidence>
<keyword evidence="5" id="KW-0067">ATP-binding</keyword>
<dbReference type="OrthoDB" id="2411602at2759"/>
<dbReference type="Proteomes" id="UP000037460">
    <property type="component" value="Unassembled WGS sequence"/>
</dbReference>
<dbReference type="InterPro" id="IPR020568">
    <property type="entry name" value="Ribosomal_Su5_D2-typ_SF"/>
</dbReference>
<evidence type="ECO:0000313" key="11">
    <source>
        <dbReference type="Proteomes" id="UP000037460"/>
    </source>
</evidence>
<dbReference type="Gene3D" id="1.10.8.60">
    <property type="match status" value="1"/>
</dbReference>
<keyword evidence="3 8" id="KW-0378">Hydrolase</keyword>
<dbReference type="InterPro" id="IPR027417">
    <property type="entry name" value="P-loop_NTPase"/>
</dbReference>
<dbReference type="SUPFAM" id="SSF52540">
    <property type="entry name" value="P-loop containing nucleoside triphosphate hydrolases"/>
    <property type="match status" value="1"/>
</dbReference>
<dbReference type="GO" id="GO:0006508">
    <property type="term" value="P:proteolysis"/>
    <property type="evidence" value="ECO:0007669"/>
    <property type="project" value="UniProtKB-KW"/>
</dbReference>
<dbReference type="CDD" id="cd19500">
    <property type="entry name" value="RecA-like_Lon"/>
    <property type="match status" value="1"/>
</dbReference>